<comment type="caution">
    <text evidence="2">The sequence shown here is derived from an EMBL/GenBank/DDBJ whole genome shotgun (WGS) entry which is preliminary data.</text>
</comment>
<proteinExistence type="predicted"/>
<feature type="domain" description="DUF3669" evidence="1">
    <location>
        <begin position="230"/>
        <end position="278"/>
    </location>
</feature>
<dbReference type="Pfam" id="PF12417">
    <property type="entry name" value="DUF3669"/>
    <property type="match status" value="1"/>
</dbReference>
<dbReference type="Proteomes" id="UP000184267">
    <property type="component" value="Unassembled WGS sequence"/>
</dbReference>
<reference evidence="2 3" key="1">
    <citation type="submission" date="2016-10" db="EMBL/GenBank/DDBJ databases">
        <title>Genome sequence of the basidiomycete white-rot fungus Trametes pubescens.</title>
        <authorList>
            <person name="Makela M.R."/>
            <person name="Granchi Z."/>
            <person name="Peng M."/>
            <person name="De Vries R.P."/>
            <person name="Grigoriev I."/>
            <person name="Riley R."/>
            <person name="Hilden K."/>
        </authorList>
    </citation>
    <scope>NUCLEOTIDE SEQUENCE [LARGE SCALE GENOMIC DNA]</scope>
    <source>
        <strain evidence="2 3">FBCC735</strain>
    </source>
</reference>
<name>A0A1M2VLQ3_TRAPU</name>
<dbReference type="EMBL" id="MNAD01001041">
    <property type="protein sequence ID" value="OJT08508.1"/>
    <property type="molecule type" value="Genomic_DNA"/>
</dbReference>
<gene>
    <name evidence="2" type="ORF">TRAPUB_582</name>
</gene>
<evidence type="ECO:0000259" key="1">
    <source>
        <dbReference type="Pfam" id="PF12417"/>
    </source>
</evidence>
<sequence length="307" mass="34187">MSGSSADSLEPTSPSRIGAGSLATVFAAPGHPVVFKVVHVPEHSAQILAEYEVLHSVCSLCNSDSIFAIPRALAFYDPETDDLRSHPPLPNVGRLRRPRQAPNRAMFDGLPAQACYVMDRVGPLPRHLGQLIRSSMYPAKMALAETPLPLLCRLYFGKELRPSAFVSNFPIDVARYHLLLDNLAEDLLPKEVVAEGMGEMLSRIHWKAGYDARDIEFVMAGDAFGVRYYVIDYNQMRAFDKDHGDVALLVDAFFSNDPYYPRPTPGDPLYDVFKRSYVDSYPLEHLVRAECFLGAIEDRQAANRVAT</sequence>
<accession>A0A1M2VLQ3</accession>
<dbReference type="PANTHER" id="PTHR40780">
    <property type="entry name" value="DUF3669 DOMAIN-CONTAINING PROTEIN"/>
    <property type="match status" value="1"/>
</dbReference>
<dbReference type="InterPro" id="IPR022137">
    <property type="entry name" value="Znf_prot_DUF3669"/>
</dbReference>
<dbReference type="OrthoDB" id="2993351at2759"/>
<protein>
    <recommendedName>
        <fullName evidence="1">DUF3669 domain-containing protein</fullName>
    </recommendedName>
</protein>
<keyword evidence="3" id="KW-1185">Reference proteome</keyword>
<dbReference type="OMA" id="PVYAMDR"/>
<dbReference type="PANTHER" id="PTHR40780:SF2">
    <property type="entry name" value="DUF3669 DOMAIN-CONTAINING PROTEIN"/>
    <property type="match status" value="1"/>
</dbReference>
<evidence type="ECO:0000313" key="2">
    <source>
        <dbReference type="EMBL" id="OJT08508.1"/>
    </source>
</evidence>
<dbReference type="AlphaFoldDB" id="A0A1M2VLQ3"/>
<evidence type="ECO:0000313" key="3">
    <source>
        <dbReference type="Proteomes" id="UP000184267"/>
    </source>
</evidence>
<organism evidence="2 3">
    <name type="scientific">Trametes pubescens</name>
    <name type="common">White-rot fungus</name>
    <dbReference type="NCBI Taxonomy" id="154538"/>
    <lineage>
        <taxon>Eukaryota</taxon>
        <taxon>Fungi</taxon>
        <taxon>Dikarya</taxon>
        <taxon>Basidiomycota</taxon>
        <taxon>Agaricomycotina</taxon>
        <taxon>Agaricomycetes</taxon>
        <taxon>Polyporales</taxon>
        <taxon>Polyporaceae</taxon>
        <taxon>Trametes</taxon>
    </lineage>
</organism>
<dbReference type="STRING" id="154538.A0A1M2VLQ3"/>